<keyword evidence="12 20" id="KW-1133">Transmembrane helix</keyword>
<feature type="binding site" evidence="18">
    <location>
        <position position="378"/>
    </location>
    <ligand>
        <name>Zn(2+)</name>
        <dbReference type="ChEBI" id="CHEBI:29105"/>
        <label>1</label>
    </ligand>
</feature>
<feature type="binding site" evidence="18">
    <location>
        <position position="359"/>
    </location>
    <ligand>
        <name>Zn(2+)</name>
        <dbReference type="ChEBI" id="CHEBI:29105"/>
        <label>1</label>
    </ligand>
</feature>
<keyword evidence="8 18" id="KW-0479">Metal-binding</keyword>
<keyword evidence="7 20" id="KW-0812">Transmembrane</keyword>
<evidence type="ECO:0000256" key="7">
    <source>
        <dbReference type="ARBA" id="ARBA00022692"/>
    </source>
</evidence>
<dbReference type="SUPFAM" id="SSF55856">
    <property type="entry name" value="Cytochrome b5-like heme/steroid binding domain"/>
    <property type="match status" value="1"/>
</dbReference>
<keyword evidence="14 19" id="KW-0408">Iron</keyword>
<evidence type="ECO:0000256" key="6">
    <source>
        <dbReference type="ARBA" id="ARBA00022617"/>
    </source>
</evidence>
<evidence type="ECO:0000256" key="18">
    <source>
        <dbReference type="PIRSR" id="PIRSR005149-1"/>
    </source>
</evidence>
<feature type="binding site" evidence="18">
    <location>
        <position position="298"/>
    </location>
    <ligand>
        <name>Zn(2+)</name>
        <dbReference type="ChEBI" id="CHEBI:29105"/>
        <label>1</label>
    </ligand>
</feature>
<keyword evidence="11 18" id="KW-0862">Zinc</keyword>
<feature type="binding site" evidence="18">
    <location>
        <position position="355"/>
    </location>
    <ligand>
        <name>Zn(2+)</name>
        <dbReference type="ChEBI" id="CHEBI:29105"/>
        <label>1</label>
    </ligand>
</feature>
<dbReference type="PROSITE" id="PS00191">
    <property type="entry name" value="CYTOCHROME_B5_1"/>
    <property type="match status" value="1"/>
</dbReference>
<evidence type="ECO:0000256" key="10">
    <source>
        <dbReference type="ARBA" id="ARBA00022832"/>
    </source>
</evidence>
<keyword evidence="16 20" id="KW-0472">Membrane</keyword>
<dbReference type="InterPro" id="IPR036400">
    <property type="entry name" value="Cyt_B5-like_heme/steroid_sf"/>
</dbReference>
<dbReference type="Gene3D" id="3.10.120.10">
    <property type="entry name" value="Cytochrome b5-like heme/steroid binding domain"/>
    <property type="match status" value="1"/>
</dbReference>
<keyword evidence="13" id="KW-0560">Oxidoreductase</keyword>
<accession>A0A4U0UPE0</accession>
<comment type="caution">
    <text evidence="22">The sequence shown here is derived from an EMBL/GenBank/DDBJ whole genome shotgun (WGS) entry which is preliminary data.</text>
</comment>
<name>A0A4U0UPE0_9PEZI</name>
<evidence type="ECO:0000313" key="23">
    <source>
        <dbReference type="Proteomes" id="UP000310066"/>
    </source>
</evidence>
<evidence type="ECO:0000256" key="2">
    <source>
        <dbReference type="ARBA" id="ARBA00004991"/>
    </source>
</evidence>
<sequence length="413" mass="46834">MPSRTLPTLPQADVAAHNTAKSCYVTIGTKVYDITDFVDDHPGGGDLILQYGGKDVKEAMEDEISHAHSEAAWDILDENLIGFVATEKVLEAAIRTDDPFAVLPMEPSEEGMRELEKADTGAAEEVKAREEAAIAGPEAEDSNKAVYAATGMSTAEDLNKDTDAGSDYKRHHFLDLNRPLFLQVWNGGFSKAFYLEQVHRPRHYKGGASAPLFGNFLEPFTKTPWWVVPTLWLPPVIFFTLLAAQRLSPLALAGYWVFGLGFWTLVEYALHRFLFHLDSYLPDNRVAITAHFLLHGIHHYLPMDRLRLVMPPVLFVVLAYPFWQLALTVFYYNWNAAVAAYSGGIFGYICYDCTHYFLHHKNLPAWYRELKKYHMQHHFMDYENGFGITSRFWDRIFGTELGPPPVPKVLKTT</sequence>
<dbReference type="InterPro" id="IPR014430">
    <property type="entry name" value="Scs7"/>
</dbReference>
<dbReference type="PRINTS" id="PR00363">
    <property type="entry name" value="CYTOCHROMEB5"/>
</dbReference>
<evidence type="ECO:0000256" key="3">
    <source>
        <dbReference type="ARBA" id="ARBA00005189"/>
    </source>
</evidence>
<dbReference type="AlphaFoldDB" id="A0A4U0UPE0"/>
<evidence type="ECO:0000256" key="5">
    <source>
        <dbReference type="ARBA" id="ARBA00022516"/>
    </source>
</evidence>
<dbReference type="EMBL" id="NAJP01000057">
    <property type="protein sequence ID" value="TKA36795.1"/>
    <property type="molecule type" value="Genomic_DNA"/>
</dbReference>
<protein>
    <recommendedName>
        <fullName evidence="21">Cytochrome b5 heme-binding domain-containing protein</fullName>
    </recommendedName>
</protein>
<dbReference type="SMART" id="SM01117">
    <property type="entry name" value="Cyt-b5"/>
    <property type="match status" value="1"/>
</dbReference>
<dbReference type="Pfam" id="PF04116">
    <property type="entry name" value="FA_hydroxylase"/>
    <property type="match status" value="1"/>
</dbReference>
<comment type="cofactor">
    <cofactor evidence="19">
        <name>Fe cation</name>
        <dbReference type="ChEBI" id="CHEBI:24875"/>
    </cofactor>
</comment>
<keyword evidence="15" id="KW-0443">Lipid metabolism</keyword>
<keyword evidence="10" id="KW-0276">Fatty acid metabolism</keyword>
<evidence type="ECO:0000259" key="21">
    <source>
        <dbReference type="PROSITE" id="PS50255"/>
    </source>
</evidence>
<feature type="transmembrane region" description="Helical" evidence="20">
    <location>
        <begin position="313"/>
        <end position="332"/>
    </location>
</feature>
<dbReference type="GO" id="GO:0080132">
    <property type="term" value="F:fatty acid 2-hydroxylase activity"/>
    <property type="evidence" value="ECO:0007669"/>
    <property type="project" value="InterPro"/>
</dbReference>
<evidence type="ECO:0000256" key="14">
    <source>
        <dbReference type="ARBA" id="ARBA00023004"/>
    </source>
</evidence>
<feature type="binding site" evidence="18">
    <location>
        <position position="295"/>
    </location>
    <ligand>
        <name>Zn(2+)</name>
        <dbReference type="ChEBI" id="CHEBI:29105"/>
        <label>1</label>
    </ligand>
</feature>
<comment type="pathway">
    <text evidence="3">Lipid metabolism.</text>
</comment>
<keyword evidence="17" id="KW-0275">Fatty acid biosynthesis</keyword>
<keyword evidence="9" id="KW-0256">Endoplasmic reticulum</keyword>
<feature type="binding site" evidence="18">
    <location>
        <position position="271"/>
    </location>
    <ligand>
        <name>Zn(2+)</name>
        <dbReference type="ChEBI" id="CHEBI:29105"/>
        <label>2</label>
    </ligand>
</feature>
<evidence type="ECO:0000256" key="15">
    <source>
        <dbReference type="ARBA" id="ARBA00023098"/>
    </source>
</evidence>
<dbReference type="OrthoDB" id="2204368at2759"/>
<evidence type="ECO:0000256" key="4">
    <source>
        <dbReference type="ARBA" id="ARBA00005747"/>
    </source>
</evidence>
<keyword evidence="6 19" id="KW-0349">Heme</keyword>
<reference evidence="22 23" key="1">
    <citation type="submission" date="2017-03" db="EMBL/GenBank/DDBJ databases">
        <title>Genomes of endolithic fungi from Antarctica.</title>
        <authorList>
            <person name="Coleine C."/>
            <person name="Masonjones S."/>
            <person name="Stajich J.E."/>
        </authorList>
    </citation>
    <scope>NUCLEOTIDE SEQUENCE [LARGE SCALE GENOMIC DNA]</scope>
    <source>
        <strain evidence="22 23">CCFEE 5311</strain>
    </source>
</reference>
<dbReference type="InterPro" id="IPR018506">
    <property type="entry name" value="Cyt_B5_heme-BS"/>
</dbReference>
<dbReference type="InterPro" id="IPR001199">
    <property type="entry name" value="Cyt_B5-like_heme/steroid-bd"/>
</dbReference>
<feature type="binding site" evidence="18">
    <location>
        <position position="299"/>
    </location>
    <ligand>
        <name>Zn(2+)</name>
        <dbReference type="ChEBI" id="CHEBI:29105"/>
        <label>1</label>
    </ligand>
</feature>
<dbReference type="PROSITE" id="PS50255">
    <property type="entry name" value="CYTOCHROME_B5_2"/>
    <property type="match status" value="1"/>
</dbReference>
<comment type="similarity">
    <text evidence="4">Belongs to the sterol desaturase family. SCS7 subfamily.</text>
</comment>
<dbReference type="Pfam" id="PF00173">
    <property type="entry name" value="Cyt-b5"/>
    <property type="match status" value="1"/>
</dbReference>
<dbReference type="PIRSF" id="PIRSF005149">
    <property type="entry name" value="IPC-B_HD"/>
    <property type="match status" value="1"/>
</dbReference>
<comment type="subcellular location">
    <subcellularLocation>
        <location evidence="1">Endoplasmic reticulum membrane</location>
        <topology evidence="1">Multi-pass membrane protein</topology>
    </subcellularLocation>
</comment>
<dbReference type="STRING" id="329885.A0A4U0UPE0"/>
<feature type="binding site" description="axial binding residue" evidence="19">
    <location>
        <position position="41"/>
    </location>
    <ligand>
        <name>heme</name>
        <dbReference type="ChEBI" id="CHEBI:30413"/>
    </ligand>
    <ligandPart>
        <name>Fe</name>
        <dbReference type="ChEBI" id="CHEBI:18248"/>
    </ligandPart>
</feature>
<gene>
    <name evidence="22" type="ORF">B0A54_11666</name>
</gene>
<evidence type="ECO:0000256" key="9">
    <source>
        <dbReference type="ARBA" id="ARBA00022824"/>
    </source>
</evidence>
<evidence type="ECO:0000256" key="16">
    <source>
        <dbReference type="ARBA" id="ARBA00023136"/>
    </source>
</evidence>
<feature type="transmembrane region" description="Helical" evidence="20">
    <location>
        <begin position="225"/>
        <end position="243"/>
    </location>
</feature>
<dbReference type="PANTHER" id="PTHR12863">
    <property type="entry name" value="FATTY ACID HYDROXYLASE"/>
    <property type="match status" value="1"/>
</dbReference>
<evidence type="ECO:0000256" key="17">
    <source>
        <dbReference type="ARBA" id="ARBA00023160"/>
    </source>
</evidence>
<dbReference type="GO" id="GO:0006633">
    <property type="term" value="P:fatty acid biosynthetic process"/>
    <property type="evidence" value="ECO:0007669"/>
    <property type="project" value="UniProtKB-KW"/>
</dbReference>
<feature type="transmembrane region" description="Helical" evidence="20">
    <location>
        <begin position="250"/>
        <end position="266"/>
    </location>
</feature>
<feature type="binding site" evidence="18">
    <location>
        <position position="377"/>
    </location>
    <ligand>
        <name>Zn(2+)</name>
        <dbReference type="ChEBI" id="CHEBI:29105"/>
        <label>1</label>
    </ligand>
</feature>
<dbReference type="InterPro" id="IPR006694">
    <property type="entry name" value="Fatty_acid_hydroxylase"/>
</dbReference>
<feature type="domain" description="Cytochrome b5 heme-binding" evidence="21">
    <location>
        <begin position="6"/>
        <end position="85"/>
    </location>
</feature>
<feature type="transmembrane region" description="Helical" evidence="20">
    <location>
        <begin position="338"/>
        <end position="358"/>
    </location>
</feature>
<dbReference type="GO" id="GO:0020037">
    <property type="term" value="F:heme binding"/>
    <property type="evidence" value="ECO:0007669"/>
    <property type="project" value="InterPro"/>
</dbReference>
<evidence type="ECO:0000256" key="20">
    <source>
        <dbReference type="SAM" id="Phobius"/>
    </source>
</evidence>
<evidence type="ECO:0000256" key="8">
    <source>
        <dbReference type="ARBA" id="ARBA00022723"/>
    </source>
</evidence>
<dbReference type="GO" id="GO:0005789">
    <property type="term" value="C:endoplasmic reticulum membrane"/>
    <property type="evidence" value="ECO:0007669"/>
    <property type="project" value="UniProtKB-SubCell"/>
</dbReference>
<evidence type="ECO:0000256" key="11">
    <source>
        <dbReference type="ARBA" id="ARBA00022833"/>
    </source>
</evidence>
<evidence type="ECO:0000256" key="13">
    <source>
        <dbReference type="ARBA" id="ARBA00023002"/>
    </source>
</evidence>
<comment type="pathway">
    <text evidence="2">Sphingolipid metabolism.</text>
</comment>
<dbReference type="Proteomes" id="UP000310066">
    <property type="component" value="Unassembled WGS sequence"/>
</dbReference>
<feature type="binding site" evidence="18">
    <location>
        <position position="374"/>
    </location>
    <ligand>
        <name>Zn(2+)</name>
        <dbReference type="ChEBI" id="CHEBI:29105"/>
        <label>1</label>
    </ligand>
</feature>
<comment type="cofactor">
    <cofactor evidence="18">
        <name>Zn(2+)</name>
        <dbReference type="ChEBI" id="CHEBI:29105"/>
    </cofactor>
    <text evidence="18">Binds 2 Zn(2+) ions per subunit that likely form a catalytic dimetal center.</text>
</comment>
<proteinExistence type="inferred from homology"/>
<evidence type="ECO:0000256" key="1">
    <source>
        <dbReference type="ARBA" id="ARBA00004477"/>
    </source>
</evidence>
<organism evidence="22 23">
    <name type="scientific">Friedmanniomyces endolithicus</name>
    <dbReference type="NCBI Taxonomy" id="329885"/>
    <lineage>
        <taxon>Eukaryota</taxon>
        <taxon>Fungi</taxon>
        <taxon>Dikarya</taxon>
        <taxon>Ascomycota</taxon>
        <taxon>Pezizomycotina</taxon>
        <taxon>Dothideomycetes</taxon>
        <taxon>Dothideomycetidae</taxon>
        <taxon>Mycosphaerellales</taxon>
        <taxon>Teratosphaeriaceae</taxon>
        <taxon>Friedmanniomyces</taxon>
    </lineage>
</organism>
<keyword evidence="5" id="KW-0444">Lipid biosynthesis</keyword>
<evidence type="ECO:0000256" key="19">
    <source>
        <dbReference type="PIRSR" id="PIRSR005149-50"/>
    </source>
</evidence>
<evidence type="ECO:0000313" key="22">
    <source>
        <dbReference type="EMBL" id="TKA36795.1"/>
    </source>
</evidence>
<feature type="binding site" evidence="18">
    <location>
        <position position="276"/>
    </location>
    <ligand>
        <name>Zn(2+)</name>
        <dbReference type="ChEBI" id="CHEBI:29105"/>
        <label>1</label>
    </ligand>
</feature>
<dbReference type="PANTHER" id="PTHR12863:SF1">
    <property type="entry name" value="FATTY ACID 2-HYDROXYLASE"/>
    <property type="match status" value="1"/>
</dbReference>
<feature type="binding site" description="axial binding residue" evidence="19">
    <location>
        <position position="68"/>
    </location>
    <ligand>
        <name>heme</name>
        <dbReference type="ChEBI" id="CHEBI:30413"/>
    </ligand>
    <ligandPart>
        <name>Fe</name>
        <dbReference type="ChEBI" id="CHEBI:18248"/>
    </ligandPart>
</feature>
<evidence type="ECO:0000256" key="12">
    <source>
        <dbReference type="ARBA" id="ARBA00022989"/>
    </source>
</evidence>
<dbReference type="GO" id="GO:0005506">
    <property type="term" value="F:iron ion binding"/>
    <property type="evidence" value="ECO:0007669"/>
    <property type="project" value="InterPro"/>
</dbReference>